<feature type="binding site" evidence="2">
    <location>
        <position position="83"/>
    </location>
    <ligand>
        <name>substrate</name>
    </ligand>
</feature>
<dbReference type="InterPro" id="IPR004305">
    <property type="entry name" value="Thiaminase-2/PQQC"/>
</dbReference>
<proteinExistence type="predicted"/>
<evidence type="ECO:0000313" key="4">
    <source>
        <dbReference type="EMBL" id="KLT40214.1"/>
    </source>
</evidence>
<dbReference type="Proteomes" id="UP000053611">
    <property type="component" value="Unassembled WGS sequence"/>
</dbReference>
<evidence type="ECO:0000256" key="1">
    <source>
        <dbReference type="PIRSR" id="PIRSR003170-1"/>
    </source>
</evidence>
<evidence type="ECO:0000259" key="3">
    <source>
        <dbReference type="Pfam" id="PF03070"/>
    </source>
</evidence>
<dbReference type="OrthoDB" id="37730at2759"/>
<gene>
    <name evidence="4" type="ORF">CC85DRAFT_287740</name>
</gene>
<dbReference type="SUPFAM" id="SSF48613">
    <property type="entry name" value="Heme oxygenase-like"/>
    <property type="match status" value="1"/>
</dbReference>
<dbReference type="PIRSF" id="PIRSF003170">
    <property type="entry name" value="Pet18p"/>
    <property type="match status" value="1"/>
</dbReference>
<feature type="active site" description="Proton donor" evidence="1">
    <location>
        <position position="221"/>
    </location>
</feature>
<dbReference type="InterPro" id="IPR026285">
    <property type="entry name" value="TenA_E"/>
</dbReference>
<reference evidence="4 5" key="1">
    <citation type="submission" date="2015-03" db="EMBL/GenBank/DDBJ databases">
        <title>Genomics and transcriptomics of the oil-accumulating basidiomycete yeast T. oleaginosus allow insights into substrate utilization and the diverse evolutionary trajectories of mating systems in fungi.</title>
        <authorList>
            <consortium name="DOE Joint Genome Institute"/>
            <person name="Kourist R."/>
            <person name="Kracht O."/>
            <person name="Bracharz F."/>
            <person name="Lipzen A."/>
            <person name="Nolan M."/>
            <person name="Ohm R."/>
            <person name="Grigoriev I."/>
            <person name="Sun S."/>
            <person name="Heitman J."/>
            <person name="Bruck T."/>
            <person name="Nowrousian M."/>
        </authorList>
    </citation>
    <scope>NUCLEOTIDE SEQUENCE [LARGE SCALE GENOMIC DNA]</scope>
    <source>
        <strain evidence="4 5">IBC0246</strain>
    </source>
</reference>
<feature type="binding site" evidence="2">
    <location>
        <position position="45"/>
    </location>
    <ligand>
        <name>substrate</name>
    </ligand>
</feature>
<dbReference type="RefSeq" id="XP_018276705.1">
    <property type="nucleotide sequence ID" value="XM_018424007.1"/>
</dbReference>
<feature type="domain" description="Thiaminase-2/PQQC" evidence="3">
    <location>
        <begin position="10"/>
        <end position="230"/>
    </location>
</feature>
<organism evidence="4 5">
    <name type="scientific">Cutaneotrichosporon oleaginosum</name>
    <dbReference type="NCBI Taxonomy" id="879819"/>
    <lineage>
        <taxon>Eukaryota</taxon>
        <taxon>Fungi</taxon>
        <taxon>Dikarya</taxon>
        <taxon>Basidiomycota</taxon>
        <taxon>Agaricomycotina</taxon>
        <taxon>Tremellomycetes</taxon>
        <taxon>Trichosporonales</taxon>
        <taxon>Trichosporonaceae</taxon>
        <taxon>Cutaneotrichosporon</taxon>
    </lineage>
</organism>
<feature type="binding site" evidence="2">
    <location>
        <position position="151"/>
    </location>
    <ligand>
        <name>substrate</name>
    </ligand>
</feature>
<dbReference type="GeneID" id="28984610"/>
<evidence type="ECO:0000313" key="5">
    <source>
        <dbReference type="Proteomes" id="UP000053611"/>
    </source>
</evidence>
<dbReference type="InterPro" id="IPR016084">
    <property type="entry name" value="Haem_Oase-like_multi-hlx"/>
</dbReference>
<dbReference type="CDD" id="cd19358">
    <property type="entry name" value="TenA_E_Spr0628-like"/>
    <property type="match status" value="1"/>
</dbReference>
<evidence type="ECO:0000256" key="2">
    <source>
        <dbReference type="PIRSR" id="PIRSR003170-2"/>
    </source>
</evidence>
<dbReference type="PANTHER" id="PTHR43198">
    <property type="entry name" value="BIFUNCTIONAL TH2 PROTEIN"/>
    <property type="match status" value="1"/>
</dbReference>
<accession>A0A0J1AY08</accession>
<dbReference type="EMBL" id="KQ087239">
    <property type="protein sequence ID" value="KLT40214.1"/>
    <property type="molecule type" value="Genomic_DNA"/>
</dbReference>
<sequence>MASYANELRAAHEQTWKAATTHRFVRELWADTLPASVMHRYLSQDYLFCDTFVALMGSAVSNSDNPGVRLSVARQLGFVAGDEDDFFRRALSSLDHSFKPTTSISVAPHALEVPSGHHAYSPLPVTAGLLAVMDEARASYAAAITVLLVAEWVYLDWATSHPASMMPKEWTNAKWIELHSGPAFEAWVELLRNEFDRVAVQGGNKVKVEMETFFARTIKLELEFFNAAYEK</sequence>
<dbReference type="PANTHER" id="PTHR43198:SF2">
    <property type="entry name" value="SI:CH1073-67J19.1-RELATED"/>
    <property type="match status" value="1"/>
</dbReference>
<dbReference type="Pfam" id="PF03070">
    <property type="entry name" value="TENA_THI-4"/>
    <property type="match status" value="1"/>
</dbReference>
<dbReference type="Gene3D" id="1.20.910.10">
    <property type="entry name" value="Heme oxygenase-like"/>
    <property type="match status" value="1"/>
</dbReference>
<dbReference type="InterPro" id="IPR050967">
    <property type="entry name" value="Thiamine_Salvage_TenA"/>
</dbReference>
<name>A0A0J1AY08_9TREE</name>
<keyword evidence="5" id="KW-1185">Reference proteome</keyword>
<dbReference type="STRING" id="879819.A0A0J1AY08"/>
<protein>
    <submittedName>
        <fullName evidence="4">Transcriptional activator, TenA family protein</fullName>
    </submittedName>
</protein>
<dbReference type="AlphaFoldDB" id="A0A0J1AY08"/>
<dbReference type="GO" id="GO:0005829">
    <property type="term" value="C:cytosol"/>
    <property type="evidence" value="ECO:0007669"/>
    <property type="project" value="TreeGrafter"/>
</dbReference>
<dbReference type="GO" id="GO:0006772">
    <property type="term" value="P:thiamine metabolic process"/>
    <property type="evidence" value="ECO:0007669"/>
    <property type="project" value="UniProtKB-ARBA"/>
</dbReference>